<dbReference type="OrthoDB" id="3831084at2"/>
<reference evidence="3 4" key="1">
    <citation type="submission" date="2019-02" db="EMBL/GenBank/DDBJ databases">
        <title>Kribbella capetownensis sp. nov. and Kribbella speibonae sp. nov., isolated from soil.</title>
        <authorList>
            <person name="Curtis S.M."/>
            <person name="Norton I."/>
            <person name="Everest G.J."/>
            <person name="Meyers P.R."/>
        </authorList>
    </citation>
    <scope>NUCLEOTIDE SEQUENCE [LARGE SCALE GENOMIC DNA]</scope>
    <source>
        <strain evidence="3 4">NRRL B-24813</strain>
    </source>
</reference>
<name>A0A4R0K4C7_9ACTN</name>
<dbReference type="RefSeq" id="WP_131365157.1">
    <property type="nucleotide sequence ID" value="NZ_SJKB01000019.1"/>
</dbReference>
<organism evidence="3 4">
    <name type="scientific">Kribbella pittospori</name>
    <dbReference type="NCBI Taxonomy" id="722689"/>
    <lineage>
        <taxon>Bacteria</taxon>
        <taxon>Bacillati</taxon>
        <taxon>Actinomycetota</taxon>
        <taxon>Actinomycetes</taxon>
        <taxon>Propionibacteriales</taxon>
        <taxon>Kribbellaceae</taxon>
        <taxon>Kribbella</taxon>
    </lineage>
</organism>
<evidence type="ECO:0000313" key="3">
    <source>
        <dbReference type="EMBL" id="TCC54419.1"/>
    </source>
</evidence>
<keyword evidence="4" id="KW-1185">Reference proteome</keyword>
<feature type="transmembrane region" description="Helical" evidence="1">
    <location>
        <begin position="59"/>
        <end position="80"/>
    </location>
</feature>
<sequence>MKHIYALAALPVLACGFVLAGSAQASARVIYPEESYSGSVVVVHEPGPTIRVDDNLAEAVQTGVGAIGGAAVAMATLWAYRRRYPAGAH</sequence>
<comment type="caution">
    <text evidence="3">The sequence shown here is derived from an EMBL/GenBank/DDBJ whole genome shotgun (WGS) entry which is preliminary data.</text>
</comment>
<protein>
    <submittedName>
        <fullName evidence="3">Uncharacterized protein</fullName>
    </submittedName>
</protein>
<keyword evidence="1" id="KW-0812">Transmembrane</keyword>
<accession>A0A4R0K4C7</accession>
<proteinExistence type="predicted"/>
<feature type="signal peptide" evidence="2">
    <location>
        <begin position="1"/>
        <end position="20"/>
    </location>
</feature>
<dbReference type="AlphaFoldDB" id="A0A4R0K4C7"/>
<keyword evidence="1" id="KW-1133">Transmembrane helix</keyword>
<keyword evidence="1" id="KW-0472">Membrane</keyword>
<evidence type="ECO:0000256" key="2">
    <source>
        <dbReference type="SAM" id="SignalP"/>
    </source>
</evidence>
<gene>
    <name evidence="3" type="ORF">E0H73_38900</name>
</gene>
<evidence type="ECO:0000313" key="4">
    <source>
        <dbReference type="Proteomes" id="UP000291144"/>
    </source>
</evidence>
<dbReference type="Proteomes" id="UP000291144">
    <property type="component" value="Unassembled WGS sequence"/>
</dbReference>
<evidence type="ECO:0000256" key="1">
    <source>
        <dbReference type="SAM" id="Phobius"/>
    </source>
</evidence>
<keyword evidence="2" id="KW-0732">Signal</keyword>
<dbReference type="EMBL" id="SJKB01000019">
    <property type="protein sequence ID" value="TCC54419.1"/>
    <property type="molecule type" value="Genomic_DNA"/>
</dbReference>
<feature type="chain" id="PRO_5039555360" evidence="2">
    <location>
        <begin position="21"/>
        <end position="89"/>
    </location>
</feature>